<dbReference type="RefSeq" id="WP_336587142.1">
    <property type="nucleotide sequence ID" value="NZ_JBBAXC010000008.1"/>
</dbReference>
<reference evidence="2 3" key="1">
    <citation type="journal article" date="2018" name="J. Microbiol.">
        <title>Bacillus spongiae sp. nov., isolated from sponge of Jeju Island.</title>
        <authorList>
            <person name="Lee G.E."/>
            <person name="Im W.T."/>
            <person name="Park J.S."/>
        </authorList>
    </citation>
    <scope>NUCLEOTIDE SEQUENCE [LARGE SCALE GENOMIC DNA]</scope>
    <source>
        <strain evidence="2 3">135PIL107-10</strain>
    </source>
</reference>
<name>A0ABU8HEA5_9BACI</name>
<organism evidence="2 3">
    <name type="scientific">Bacillus spongiae</name>
    <dbReference type="NCBI Taxonomy" id="2683610"/>
    <lineage>
        <taxon>Bacteria</taxon>
        <taxon>Bacillati</taxon>
        <taxon>Bacillota</taxon>
        <taxon>Bacilli</taxon>
        <taxon>Bacillales</taxon>
        <taxon>Bacillaceae</taxon>
        <taxon>Bacillus</taxon>
    </lineage>
</organism>
<feature type="transmembrane region" description="Helical" evidence="1">
    <location>
        <begin position="6"/>
        <end position="24"/>
    </location>
</feature>
<evidence type="ECO:0000256" key="1">
    <source>
        <dbReference type="SAM" id="Phobius"/>
    </source>
</evidence>
<sequence>MSKDKGVLLFLWVFTIVLLFKYIPKDKMKHGILSFLFKQIITWVLGLLIVEKRLIKYPVRLFPYANKSSFSFEYFFFPAFCAIFNVNYPEIKSKGIKLLYYIFHSGLITSVEVLAEKYTNLIEYKKWKWYWSFITIGFTYYSSRLFYRWFFNDEFNHKLTKRQSI</sequence>
<comment type="caution">
    <text evidence="2">The sequence shown here is derived from an EMBL/GenBank/DDBJ whole genome shotgun (WGS) entry which is preliminary data.</text>
</comment>
<feature type="transmembrane region" description="Helical" evidence="1">
    <location>
        <begin position="31"/>
        <end position="50"/>
    </location>
</feature>
<dbReference type="NCBIfam" id="NF041644">
    <property type="entry name" value="CBO0543_fam"/>
    <property type="match status" value="1"/>
</dbReference>
<dbReference type="InterPro" id="IPR048147">
    <property type="entry name" value="CBO0543-like"/>
</dbReference>
<keyword evidence="1" id="KW-1133">Transmembrane helix</keyword>
<feature type="transmembrane region" description="Helical" evidence="1">
    <location>
        <begin position="70"/>
        <end position="86"/>
    </location>
</feature>
<proteinExistence type="predicted"/>
<feature type="transmembrane region" description="Helical" evidence="1">
    <location>
        <begin position="127"/>
        <end position="147"/>
    </location>
</feature>
<dbReference type="EMBL" id="JBBAXC010000008">
    <property type="protein sequence ID" value="MEI5907704.1"/>
    <property type="molecule type" value="Genomic_DNA"/>
</dbReference>
<gene>
    <name evidence="2" type="ORF">WAK64_11630</name>
</gene>
<keyword evidence="3" id="KW-1185">Reference proteome</keyword>
<keyword evidence="1" id="KW-0812">Transmembrane</keyword>
<evidence type="ECO:0000313" key="3">
    <source>
        <dbReference type="Proteomes" id="UP001312865"/>
    </source>
</evidence>
<protein>
    <submittedName>
        <fullName evidence="2">CBO0543 family protein</fullName>
    </submittedName>
</protein>
<evidence type="ECO:0000313" key="2">
    <source>
        <dbReference type="EMBL" id="MEI5907704.1"/>
    </source>
</evidence>
<keyword evidence="1" id="KW-0472">Membrane</keyword>
<dbReference type="Proteomes" id="UP001312865">
    <property type="component" value="Unassembled WGS sequence"/>
</dbReference>
<feature type="transmembrane region" description="Helical" evidence="1">
    <location>
        <begin position="98"/>
        <end position="115"/>
    </location>
</feature>
<accession>A0ABU8HEA5</accession>